<dbReference type="CDD" id="cd08472">
    <property type="entry name" value="PBP2_CrgA_like_3"/>
    <property type="match status" value="1"/>
</dbReference>
<dbReference type="Proteomes" id="UP000190135">
    <property type="component" value="Unassembled WGS sequence"/>
</dbReference>
<accession>A0A1T4PKM5</accession>
<dbReference type="AlphaFoldDB" id="A0A1T4PKM5"/>
<dbReference type="Gene3D" id="3.40.190.290">
    <property type="match status" value="1"/>
</dbReference>
<dbReference type="OrthoDB" id="9786526at2"/>
<dbReference type="RefSeq" id="WP_078707578.1">
    <property type="nucleotide sequence ID" value="NZ_FUXL01000004.1"/>
</dbReference>
<keyword evidence="3" id="KW-0238">DNA-binding</keyword>
<dbReference type="PANTHER" id="PTHR30537:SF72">
    <property type="entry name" value="LYSR FAMILY TRANSCRIPTIONAL REGULATOR"/>
    <property type="match status" value="1"/>
</dbReference>
<dbReference type="Gene3D" id="1.10.10.10">
    <property type="entry name" value="Winged helix-like DNA-binding domain superfamily/Winged helix DNA-binding domain"/>
    <property type="match status" value="1"/>
</dbReference>
<organism evidence="6 7">
    <name type="scientific">Consotaella salsifontis</name>
    <dbReference type="NCBI Taxonomy" id="1365950"/>
    <lineage>
        <taxon>Bacteria</taxon>
        <taxon>Pseudomonadati</taxon>
        <taxon>Pseudomonadota</taxon>
        <taxon>Alphaproteobacteria</taxon>
        <taxon>Hyphomicrobiales</taxon>
        <taxon>Aurantimonadaceae</taxon>
        <taxon>Consotaella</taxon>
    </lineage>
</organism>
<dbReference type="SUPFAM" id="SSF46785">
    <property type="entry name" value="Winged helix' DNA-binding domain"/>
    <property type="match status" value="1"/>
</dbReference>
<dbReference type="Pfam" id="PF00126">
    <property type="entry name" value="HTH_1"/>
    <property type="match status" value="1"/>
</dbReference>
<evidence type="ECO:0000313" key="7">
    <source>
        <dbReference type="Proteomes" id="UP000190135"/>
    </source>
</evidence>
<dbReference type="GO" id="GO:0043565">
    <property type="term" value="F:sequence-specific DNA binding"/>
    <property type="evidence" value="ECO:0007669"/>
    <property type="project" value="TreeGrafter"/>
</dbReference>
<dbReference type="InterPro" id="IPR036390">
    <property type="entry name" value="WH_DNA-bd_sf"/>
</dbReference>
<feature type="domain" description="HTH lysR-type" evidence="5">
    <location>
        <begin position="1"/>
        <end position="59"/>
    </location>
</feature>
<dbReference type="EMBL" id="FUXL01000004">
    <property type="protein sequence ID" value="SJZ91787.1"/>
    <property type="molecule type" value="Genomic_DNA"/>
</dbReference>
<evidence type="ECO:0000256" key="4">
    <source>
        <dbReference type="ARBA" id="ARBA00023163"/>
    </source>
</evidence>
<comment type="similarity">
    <text evidence="1">Belongs to the LysR transcriptional regulatory family.</text>
</comment>
<evidence type="ECO:0000256" key="3">
    <source>
        <dbReference type="ARBA" id="ARBA00023125"/>
    </source>
</evidence>
<reference evidence="7" key="1">
    <citation type="submission" date="2017-02" db="EMBL/GenBank/DDBJ databases">
        <authorList>
            <person name="Varghese N."/>
            <person name="Submissions S."/>
        </authorList>
    </citation>
    <scope>NUCLEOTIDE SEQUENCE [LARGE SCALE GENOMIC DNA]</scope>
    <source>
        <strain evidence="7">USBA 369</strain>
    </source>
</reference>
<evidence type="ECO:0000313" key="6">
    <source>
        <dbReference type="EMBL" id="SJZ91787.1"/>
    </source>
</evidence>
<dbReference type="PANTHER" id="PTHR30537">
    <property type="entry name" value="HTH-TYPE TRANSCRIPTIONAL REGULATOR"/>
    <property type="match status" value="1"/>
</dbReference>
<keyword evidence="4" id="KW-0804">Transcription</keyword>
<dbReference type="STRING" id="1365950.SAMN05428963_10421"/>
<dbReference type="FunFam" id="1.10.10.10:FF:000001">
    <property type="entry name" value="LysR family transcriptional regulator"/>
    <property type="match status" value="1"/>
</dbReference>
<gene>
    <name evidence="6" type="ORF">SAMN05428963_10421</name>
</gene>
<dbReference type="InterPro" id="IPR036388">
    <property type="entry name" value="WH-like_DNA-bd_sf"/>
</dbReference>
<dbReference type="Pfam" id="PF03466">
    <property type="entry name" value="LysR_substrate"/>
    <property type="match status" value="1"/>
</dbReference>
<evidence type="ECO:0000256" key="2">
    <source>
        <dbReference type="ARBA" id="ARBA00023015"/>
    </source>
</evidence>
<dbReference type="InterPro" id="IPR058163">
    <property type="entry name" value="LysR-type_TF_proteobact-type"/>
</dbReference>
<protein>
    <submittedName>
        <fullName evidence="6">Transcriptional regulator, LysR family</fullName>
    </submittedName>
</protein>
<name>A0A1T4PKM5_9HYPH</name>
<evidence type="ECO:0000259" key="5">
    <source>
        <dbReference type="PROSITE" id="PS50931"/>
    </source>
</evidence>
<dbReference type="InterPro" id="IPR005119">
    <property type="entry name" value="LysR_subst-bd"/>
</dbReference>
<dbReference type="InterPro" id="IPR000847">
    <property type="entry name" value="LysR_HTH_N"/>
</dbReference>
<sequence>MDHLNSLRLLVRVIERASFTAAAADLGLPRSTATEAVRRLEARLGARLLDRTTRHVAPTLDGQAFYERCVAILADIEDAEGALRAAEPHGLLRVDAPGLLTRTFLLPALPAFLDRFPRIDIQFGQSDRLVDLVREGVDCAIRVGEPSDSGLVMKRLGTLEESTLASPSYLKRHGIPRSLDDLDGHRMVGFISSRTGEAMPLEFMVDGKVCEVTLPWRVSANHSDTSAALACLGFGLIQAPLYRFADDLVAGRLVEVLPNHRPRPSPVSALYPQKRQLAPRLRVFIDWLTAVFDRPSG</sequence>
<dbReference type="GO" id="GO:0003700">
    <property type="term" value="F:DNA-binding transcription factor activity"/>
    <property type="evidence" value="ECO:0007669"/>
    <property type="project" value="InterPro"/>
</dbReference>
<dbReference type="SUPFAM" id="SSF53850">
    <property type="entry name" value="Periplasmic binding protein-like II"/>
    <property type="match status" value="1"/>
</dbReference>
<keyword evidence="2" id="KW-0805">Transcription regulation</keyword>
<proteinExistence type="inferred from homology"/>
<keyword evidence="7" id="KW-1185">Reference proteome</keyword>
<dbReference type="PROSITE" id="PS50931">
    <property type="entry name" value="HTH_LYSR"/>
    <property type="match status" value="1"/>
</dbReference>
<dbReference type="GO" id="GO:0006351">
    <property type="term" value="P:DNA-templated transcription"/>
    <property type="evidence" value="ECO:0007669"/>
    <property type="project" value="TreeGrafter"/>
</dbReference>
<evidence type="ECO:0000256" key="1">
    <source>
        <dbReference type="ARBA" id="ARBA00009437"/>
    </source>
</evidence>